<dbReference type="Proteomes" id="UP000634136">
    <property type="component" value="Unassembled WGS sequence"/>
</dbReference>
<dbReference type="Pfam" id="PF03171">
    <property type="entry name" value="2OG-FeII_Oxy"/>
    <property type="match status" value="1"/>
</dbReference>
<dbReference type="GO" id="GO:0031418">
    <property type="term" value="F:L-ascorbic acid binding"/>
    <property type="evidence" value="ECO:0007669"/>
    <property type="project" value="UniProtKB-KW"/>
</dbReference>
<dbReference type="PANTHER" id="PTHR47991">
    <property type="entry name" value="OXOGLUTARATE/IRON-DEPENDENT DIOXYGENASE"/>
    <property type="match status" value="1"/>
</dbReference>
<dbReference type="InterPro" id="IPR027443">
    <property type="entry name" value="IPNS-like_sf"/>
</dbReference>
<dbReference type="GO" id="GO:0046872">
    <property type="term" value="F:metal ion binding"/>
    <property type="evidence" value="ECO:0007669"/>
    <property type="project" value="UniProtKB-KW"/>
</dbReference>
<dbReference type="OrthoDB" id="288590at2759"/>
<evidence type="ECO:0000313" key="7">
    <source>
        <dbReference type="EMBL" id="KAF7816772.1"/>
    </source>
</evidence>
<dbReference type="InterPro" id="IPR044861">
    <property type="entry name" value="IPNS-like_FE2OG_OXY"/>
</dbReference>
<protein>
    <submittedName>
        <fullName evidence="7">Flavanone 3-dioxygenase 3-like</fullName>
    </submittedName>
</protein>
<comment type="caution">
    <text evidence="7">The sequence shown here is derived from an EMBL/GenBank/DDBJ whole genome shotgun (WGS) entry which is preliminary data.</text>
</comment>
<keyword evidence="8" id="KW-1185">Reference proteome</keyword>
<dbReference type="AlphaFoldDB" id="A0A834WBW0"/>
<keyword evidence="2" id="KW-0847">Vitamin C</keyword>
<evidence type="ECO:0000259" key="5">
    <source>
        <dbReference type="Pfam" id="PF03171"/>
    </source>
</evidence>
<reference evidence="7" key="1">
    <citation type="submission" date="2020-09" db="EMBL/GenBank/DDBJ databases">
        <title>Genome-Enabled Discovery of Anthraquinone Biosynthesis in Senna tora.</title>
        <authorList>
            <person name="Kang S.-H."/>
            <person name="Pandey R.P."/>
            <person name="Lee C.-M."/>
            <person name="Sim J.-S."/>
            <person name="Jeong J.-T."/>
            <person name="Choi B.-S."/>
            <person name="Jung M."/>
            <person name="Ginzburg D."/>
            <person name="Zhao K."/>
            <person name="Won S.Y."/>
            <person name="Oh T.-J."/>
            <person name="Yu Y."/>
            <person name="Kim N.-H."/>
            <person name="Lee O.R."/>
            <person name="Lee T.-H."/>
            <person name="Bashyal P."/>
            <person name="Kim T.-S."/>
            <person name="Lee W.-H."/>
            <person name="Kawkins C."/>
            <person name="Kim C.-K."/>
            <person name="Kim J.S."/>
            <person name="Ahn B.O."/>
            <person name="Rhee S.Y."/>
            <person name="Sohng J.K."/>
        </authorList>
    </citation>
    <scope>NUCLEOTIDE SEQUENCE</scope>
    <source>
        <tissue evidence="7">Leaf</tissue>
    </source>
</reference>
<dbReference type="EMBL" id="JAAIUW010000009">
    <property type="protein sequence ID" value="KAF7816772.1"/>
    <property type="molecule type" value="Genomic_DNA"/>
</dbReference>
<dbReference type="InterPro" id="IPR050295">
    <property type="entry name" value="Plant_2OG-oxidoreductases"/>
</dbReference>
<feature type="domain" description="Non-haem dioxygenase N-terminal" evidence="6">
    <location>
        <begin position="15"/>
        <end position="112"/>
    </location>
</feature>
<evidence type="ECO:0000313" key="8">
    <source>
        <dbReference type="Proteomes" id="UP000634136"/>
    </source>
</evidence>
<feature type="region of interest" description="Disordered" evidence="4">
    <location>
        <begin position="298"/>
        <end position="327"/>
    </location>
</feature>
<evidence type="ECO:0000259" key="6">
    <source>
        <dbReference type="Pfam" id="PF14226"/>
    </source>
</evidence>
<gene>
    <name evidence="7" type="ORF">G2W53_030741</name>
</gene>
<name>A0A834WBW0_9FABA</name>
<keyword evidence="3" id="KW-0408">Iron</keyword>
<sequence>MASAIDPYSACDDEIPTIDYSLLFSNDPHQRSLALEYLGQACHHYGFFYLVNHGIPDKVLDNLFKGISEFFDPMMLEERRALYSKKDPMDRIRWVLNSSSGENREYLKVNSHPNYHFPPNPSCFSEVLGEYHKEMRKIVVGLARAVSKSLGFEEDYIEKAFNLKSGFDVSAMNLYPPNHISKGEMGLAEHTDPGFIITLVQNVDGGFQILSHHGKWINVHIPPHAILIQLGDHLENEVERISVATLHGPSLEKSVRPAPEFVDETHPHAYLGMTYKQSLEANGNDEIDYLQDAGLYESQEEAVKSDDKAGGEGNGKRDELQELGYSA</sequence>
<evidence type="ECO:0000256" key="2">
    <source>
        <dbReference type="ARBA" id="ARBA00022896"/>
    </source>
</evidence>
<dbReference type="InterPro" id="IPR026992">
    <property type="entry name" value="DIOX_N"/>
</dbReference>
<dbReference type="Gene3D" id="2.60.120.330">
    <property type="entry name" value="B-lactam Antibiotic, Isopenicillin N Synthase, Chain"/>
    <property type="match status" value="1"/>
</dbReference>
<proteinExistence type="predicted"/>
<dbReference type="GO" id="GO:0051213">
    <property type="term" value="F:dioxygenase activity"/>
    <property type="evidence" value="ECO:0007669"/>
    <property type="project" value="UniProtKB-KW"/>
</dbReference>
<evidence type="ECO:0000256" key="1">
    <source>
        <dbReference type="ARBA" id="ARBA00022723"/>
    </source>
</evidence>
<accession>A0A834WBW0</accession>
<evidence type="ECO:0000256" key="4">
    <source>
        <dbReference type="SAM" id="MobiDB-lite"/>
    </source>
</evidence>
<keyword evidence="7" id="KW-0223">Dioxygenase</keyword>
<dbReference type="Pfam" id="PF14226">
    <property type="entry name" value="DIOX_N"/>
    <property type="match status" value="1"/>
</dbReference>
<feature type="domain" description="Isopenicillin N synthase-like Fe(2+) 2OG dioxygenase" evidence="5">
    <location>
        <begin position="170"/>
        <end position="234"/>
    </location>
</feature>
<feature type="compositionally biased region" description="Basic and acidic residues" evidence="4">
    <location>
        <begin position="301"/>
        <end position="320"/>
    </location>
</feature>
<evidence type="ECO:0000256" key="3">
    <source>
        <dbReference type="ARBA" id="ARBA00023004"/>
    </source>
</evidence>
<organism evidence="7 8">
    <name type="scientific">Senna tora</name>
    <dbReference type="NCBI Taxonomy" id="362788"/>
    <lineage>
        <taxon>Eukaryota</taxon>
        <taxon>Viridiplantae</taxon>
        <taxon>Streptophyta</taxon>
        <taxon>Embryophyta</taxon>
        <taxon>Tracheophyta</taxon>
        <taxon>Spermatophyta</taxon>
        <taxon>Magnoliopsida</taxon>
        <taxon>eudicotyledons</taxon>
        <taxon>Gunneridae</taxon>
        <taxon>Pentapetalae</taxon>
        <taxon>rosids</taxon>
        <taxon>fabids</taxon>
        <taxon>Fabales</taxon>
        <taxon>Fabaceae</taxon>
        <taxon>Caesalpinioideae</taxon>
        <taxon>Cassia clade</taxon>
        <taxon>Senna</taxon>
    </lineage>
</organism>
<dbReference type="SUPFAM" id="SSF51197">
    <property type="entry name" value="Clavaminate synthase-like"/>
    <property type="match status" value="1"/>
</dbReference>
<keyword evidence="7" id="KW-0560">Oxidoreductase</keyword>
<keyword evidence="1" id="KW-0479">Metal-binding</keyword>